<organism evidence="2 3">
    <name type="scientific">Roseibium hamelinense</name>
    <dbReference type="NCBI Taxonomy" id="150831"/>
    <lineage>
        <taxon>Bacteria</taxon>
        <taxon>Pseudomonadati</taxon>
        <taxon>Pseudomonadota</taxon>
        <taxon>Alphaproteobacteria</taxon>
        <taxon>Hyphomicrobiales</taxon>
        <taxon>Stappiaceae</taxon>
        <taxon>Roseibium</taxon>
    </lineage>
</organism>
<dbReference type="Proteomes" id="UP000320593">
    <property type="component" value="Unassembled WGS sequence"/>
</dbReference>
<keyword evidence="1" id="KW-0812">Transmembrane</keyword>
<gene>
    <name evidence="2" type="ORF">JM93_00935</name>
</gene>
<evidence type="ECO:0000313" key="2">
    <source>
        <dbReference type="EMBL" id="TWI93379.1"/>
    </source>
</evidence>
<feature type="transmembrane region" description="Helical" evidence="1">
    <location>
        <begin position="34"/>
        <end position="60"/>
    </location>
</feature>
<reference evidence="2 3" key="1">
    <citation type="submission" date="2019-07" db="EMBL/GenBank/DDBJ databases">
        <title>Genomic Encyclopedia of Archaeal and Bacterial Type Strains, Phase II (KMG-II): from individual species to whole genera.</title>
        <authorList>
            <person name="Goeker M."/>
        </authorList>
    </citation>
    <scope>NUCLEOTIDE SEQUENCE [LARGE SCALE GENOMIC DNA]</scope>
    <source>
        <strain evidence="2 3">ATCC BAA-252</strain>
    </source>
</reference>
<evidence type="ECO:0000256" key="1">
    <source>
        <dbReference type="SAM" id="Phobius"/>
    </source>
</evidence>
<feature type="transmembrane region" description="Helical" evidence="1">
    <location>
        <begin position="7"/>
        <end position="28"/>
    </location>
</feature>
<dbReference type="EMBL" id="VLLF01000001">
    <property type="protein sequence ID" value="TWI93379.1"/>
    <property type="molecule type" value="Genomic_DNA"/>
</dbReference>
<dbReference type="AlphaFoldDB" id="A0A562TI50"/>
<keyword evidence="3" id="KW-1185">Reference proteome</keyword>
<name>A0A562TI50_9HYPH</name>
<accession>A0A562TI50</accession>
<evidence type="ECO:0000313" key="3">
    <source>
        <dbReference type="Proteomes" id="UP000320593"/>
    </source>
</evidence>
<proteinExistence type="predicted"/>
<dbReference type="RefSeq" id="WP_145340839.1">
    <property type="nucleotide sequence ID" value="NZ_SMLY01000059.1"/>
</dbReference>
<comment type="caution">
    <text evidence="2">The sequence shown here is derived from an EMBL/GenBank/DDBJ whole genome shotgun (WGS) entry which is preliminary data.</text>
</comment>
<keyword evidence="1" id="KW-1133">Transmembrane helix</keyword>
<protein>
    <submittedName>
        <fullName evidence="2">Uncharacterized protein</fullName>
    </submittedName>
</protein>
<keyword evidence="1" id="KW-0472">Membrane</keyword>
<sequence>MLAKTIEIFLFSAIWGSTGLVAGAMFAFAAGGNLWPLTGILVGAICFIVAFAALGSYWLMKWFRLL</sequence>